<dbReference type="AlphaFoldDB" id="A0A1F8F6E7"/>
<dbReference type="SUPFAM" id="SSF51735">
    <property type="entry name" value="NAD(P)-binding Rossmann-fold domains"/>
    <property type="match status" value="1"/>
</dbReference>
<dbReference type="InterPro" id="IPR001509">
    <property type="entry name" value="Epimerase_deHydtase"/>
</dbReference>
<evidence type="ECO:0000313" key="2">
    <source>
        <dbReference type="EMBL" id="OGN08721.1"/>
    </source>
</evidence>
<dbReference type="EMBL" id="MGJO01000042">
    <property type="protein sequence ID" value="OGN08721.1"/>
    <property type="molecule type" value="Genomic_DNA"/>
</dbReference>
<proteinExistence type="predicted"/>
<organism evidence="2 3">
    <name type="scientific">Candidatus Yanofskybacteria bacterium RIFCSPHIGHO2_02_FULL_39_10</name>
    <dbReference type="NCBI Taxonomy" id="1802674"/>
    <lineage>
        <taxon>Bacteria</taxon>
        <taxon>Candidatus Yanofskyibacteriota</taxon>
    </lineage>
</organism>
<reference evidence="2 3" key="1">
    <citation type="journal article" date="2016" name="Nat. Commun.">
        <title>Thousands of microbial genomes shed light on interconnected biogeochemical processes in an aquifer system.</title>
        <authorList>
            <person name="Anantharaman K."/>
            <person name="Brown C.T."/>
            <person name="Hug L.A."/>
            <person name="Sharon I."/>
            <person name="Castelle C.J."/>
            <person name="Probst A.J."/>
            <person name="Thomas B.C."/>
            <person name="Singh A."/>
            <person name="Wilkins M.J."/>
            <person name="Karaoz U."/>
            <person name="Brodie E.L."/>
            <person name="Williams K.H."/>
            <person name="Hubbard S.S."/>
            <person name="Banfield J.F."/>
        </authorList>
    </citation>
    <scope>NUCLEOTIDE SEQUENCE [LARGE SCALE GENOMIC DNA]</scope>
</reference>
<dbReference type="InterPro" id="IPR036291">
    <property type="entry name" value="NAD(P)-bd_dom_sf"/>
</dbReference>
<dbReference type="Pfam" id="PF01370">
    <property type="entry name" value="Epimerase"/>
    <property type="match status" value="1"/>
</dbReference>
<comment type="caution">
    <text evidence="2">The sequence shown here is derived from an EMBL/GenBank/DDBJ whole genome shotgun (WGS) entry which is preliminary data.</text>
</comment>
<protein>
    <recommendedName>
        <fullName evidence="1">NAD-dependent epimerase/dehydratase domain-containing protein</fullName>
    </recommendedName>
</protein>
<dbReference type="Gene3D" id="3.40.50.720">
    <property type="entry name" value="NAD(P)-binding Rossmann-like Domain"/>
    <property type="match status" value="1"/>
</dbReference>
<name>A0A1F8F6E7_9BACT</name>
<gene>
    <name evidence="2" type="ORF">A3C61_01310</name>
</gene>
<sequence length="150" mass="17028">MIFKRACADHNVALTILRPGIIYGRGDVRSPLYRFIKNVHMRKDIEVFGDNSTRLFLVYKTDLCRIVESICGNFKTADYNIVSQENGVSLSELTEAVFNVCGVRTGVKFRPDPGISLNLKFDMSKFKIDFSGFEFTKLENGINDYAILLN</sequence>
<evidence type="ECO:0000259" key="1">
    <source>
        <dbReference type="Pfam" id="PF01370"/>
    </source>
</evidence>
<evidence type="ECO:0000313" key="3">
    <source>
        <dbReference type="Proteomes" id="UP000178908"/>
    </source>
</evidence>
<accession>A0A1F8F6E7</accession>
<dbReference type="Proteomes" id="UP000178908">
    <property type="component" value="Unassembled WGS sequence"/>
</dbReference>
<feature type="domain" description="NAD-dependent epimerase/dehydratase" evidence="1">
    <location>
        <begin position="4"/>
        <end position="81"/>
    </location>
</feature>